<dbReference type="RefSeq" id="WP_120469506.1">
    <property type="nucleotide sequence ID" value="NZ_RAYQ01000010.1"/>
</dbReference>
<dbReference type="Proteomes" id="UP000280696">
    <property type="component" value="Unassembled WGS sequence"/>
</dbReference>
<dbReference type="EMBL" id="RAYQ01000010">
    <property type="protein sequence ID" value="RKI91328.1"/>
    <property type="molecule type" value="Genomic_DNA"/>
</dbReference>
<dbReference type="InterPro" id="IPR008441">
    <property type="entry name" value="AfumC-like_glycosyl_Trfase"/>
</dbReference>
<dbReference type="OrthoDB" id="9802987at2"/>
<keyword evidence="1" id="KW-0808">Transferase</keyword>
<dbReference type="AlphaFoldDB" id="A0A3A9AJ48"/>
<evidence type="ECO:0000313" key="2">
    <source>
        <dbReference type="Proteomes" id="UP000280696"/>
    </source>
</evidence>
<dbReference type="InterPro" id="IPR029044">
    <property type="entry name" value="Nucleotide-diphossugar_trans"/>
</dbReference>
<protein>
    <submittedName>
        <fullName evidence="1">Glycosyl transferase</fullName>
    </submittedName>
</protein>
<dbReference type="GO" id="GO:0000030">
    <property type="term" value="F:mannosyltransferase activity"/>
    <property type="evidence" value="ECO:0007669"/>
    <property type="project" value="TreeGrafter"/>
</dbReference>
<reference evidence="1 2" key="1">
    <citation type="submission" date="2018-09" db="EMBL/GenBank/DDBJ databases">
        <title>Murine metabolic-syndrome-specific gut microbial biobank.</title>
        <authorList>
            <person name="Liu C."/>
        </authorList>
    </citation>
    <scope>NUCLEOTIDE SEQUENCE [LARGE SCALE GENOMIC DNA]</scope>
    <source>
        <strain evidence="1 2">0.1xD8-82</strain>
    </source>
</reference>
<gene>
    <name evidence="1" type="ORF">D7V94_10540</name>
</gene>
<dbReference type="GO" id="GO:0051999">
    <property type="term" value="P:mannosyl-inositol phosphorylceramide biosynthetic process"/>
    <property type="evidence" value="ECO:0007669"/>
    <property type="project" value="TreeGrafter"/>
</dbReference>
<dbReference type="PANTHER" id="PTHR32385:SF15">
    <property type="entry name" value="INOSITOL PHOSPHOCERAMIDE MANNOSYLTRANSFERASE 1"/>
    <property type="match status" value="1"/>
</dbReference>
<evidence type="ECO:0000313" key="1">
    <source>
        <dbReference type="EMBL" id="RKI91328.1"/>
    </source>
</evidence>
<dbReference type="Pfam" id="PF05704">
    <property type="entry name" value="Caps_synth"/>
    <property type="match status" value="1"/>
</dbReference>
<keyword evidence="2" id="KW-1185">Reference proteome</keyword>
<sequence>MIPKIIHFCWLSGDEYPDLIKKCINSWKEKLPDYEIICWDLNRFDINKYRYTKEAFAEKKYAFASDYIRLHALYTMGGIYLDSDIEVIKSFDQLLSLKAFTCFQKMSMTLSPWIIGSEKTNPIIKEFLDYYKDRSFYDKEGKMILTPNPYPFTKICKSHGLLLKDEMQELDEITVFPHDYFCPYNPSDGELEITEHTYAIHYFNAEWMNESQKRRRQRKQNITQKYGRYAGLTVYAWELLKEEGPKELYKEFYHFFVKR</sequence>
<organism evidence="1 2">
    <name type="scientific">Parablautia intestinalis</name>
    <dbReference type="NCBI Taxonomy" id="2320100"/>
    <lineage>
        <taxon>Bacteria</taxon>
        <taxon>Bacillati</taxon>
        <taxon>Bacillota</taxon>
        <taxon>Clostridia</taxon>
        <taxon>Lachnospirales</taxon>
        <taxon>Lachnospiraceae</taxon>
        <taxon>Parablautia</taxon>
    </lineage>
</organism>
<dbReference type="InterPro" id="IPR051706">
    <property type="entry name" value="Glycosyltransferase_domain"/>
</dbReference>
<dbReference type="PANTHER" id="PTHR32385">
    <property type="entry name" value="MANNOSYL PHOSPHORYLINOSITOL CERAMIDE SYNTHASE"/>
    <property type="match status" value="1"/>
</dbReference>
<comment type="caution">
    <text evidence="1">The sequence shown here is derived from an EMBL/GenBank/DDBJ whole genome shotgun (WGS) entry which is preliminary data.</text>
</comment>
<proteinExistence type="predicted"/>
<dbReference type="GO" id="GO:0016020">
    <property type="term" value="C:membrane"/>
    <property type="evidence" value="ECO:0007669"/>
    <property type="project" value="GOC"/>
</dbReference>
<name>A0A3A9AJ48_9FIRM</name>
<dbReference type="Gene3D" id="3.90.550.20">
    <property type="match status" value="1"/>
</dbReference>
<dbReference type="SUPFAM" id="SSF53448">
    <property type="entry name" value="Nucleotide-diphospho-sugar transferases"/>
    <property type="match status" value="1"/>
</dbReference>
<accession>A0A3A9AJ48</accession>